<dbReference type="AlphaFoldDB" id="A0A0E9PNF0"/>
<name>A0A0E9PNF0_ANGAN</name>
<reference evidence="1" key="2">
    <citation type="journal article" date="2015" name="Fish Shellfish Immunol.">
        <title>Early steps in the European eel (Anguilla anguilla)-Vibrio vulnificus interaction in the gills: Role of the RtxA13 toxin.</title>
        <authorList>
            <person name="Callol A."/>
            <person name="Pajuelo D."/>
            <person name="Ebbesson L."/>
            <person name="Teles M."/>
            <person name="MacKenzie S."/>
            <person name="Amaro C."/>
        </authorList>
    </citation>
    <scope>NUCLEOTIDE SEQUENCE</scope>
</reference>
<accession>A0A0E9PNF0</accession>
<dbReference type="EMBL" id="GBXM01103229">
    <property type="protein sequence ID" value="JAH05348.1"/>
    <property type="molecule type" value="Transcribed_RNA"/>
</dbReference>
<evidence type="ECO:0000313" key="1">
    <source>
        <dbReference type="EMBL" id="JAH05348.1"/>
    </source>
</evidence>
<organism evidence="1">
    <name type="scientific">Anguilla anguilla</name>
    <name type="common">European freshwater eel</name>
    <name type="synonym">Muraena anguilla</name>
    <dbReference type="NCBI Taxonomy" id="7936"/>
    <lineage>
        <taxon>Eukaryota</taxon>
        <taxon>Metazoa</taxon>
        <taxon>Chordata</taxon>
        <taxon>Craniata</taxon>
        <taxon>Vertebrata</taxon>
        <taxon>Euteleostomi</taxon>
        <taxon>Actinopterygii</taxon>
        <taxon>Neopterygii</taxon>
        <taxon>Teleostei</taxon>
        <taxon>Anguilliformes</taxon>
        <taxon>Anguillidae</taxon>
        <taxon>Anguilla</taxon>
    </lineage>
</organism>
<reference evidence="1" key="1">
    <citation type="submission" date="2014-11" db="EMBL/GenBank/DDBJ databases">
        <authorList>
            <person name="Amaro Gonzalez C."/>
        </authorList>
    </citation>
    <scope>NUCLEOTIDE SEQUENCE</scope>
</reference>
<sequence>MRCCMSGVHILWPCSVLGKLIIYILCAPDCMSIENVMELDSET</sequence>
<protein>
    <submittedName>
        <fullName evidence="1">Uncharacterized protein</fullName>
    </submittedName>
</protein>
<proteinExistence type="predicted"/>